<dbReference type="SUPFAM" id="SSF111369">
    <property type="entry name" value="HlyD-like secretion proteins"/>
    <property type="match status" value="2"/>
</dbReference>
<keyword evidence="9" id="KW-1185">Reference proteome</keyword>
<evidence type="ECO:0000259" key="5">
    <source>
        <dbReference type="Pfam" id="PF25917"/>
    </source>
</evidence>
<dbReference type="InterPro" id="IPR006143">
    <property type="entry name" value="RND_pump_MFP"/>
</dbReference>
<dbReference type="Gene3D" id="1.10.287.470">
    <property type="entry name" value="Helix hairpin bin"/>
    <property type="match status" value="1"/>
</dbReference>
<dbReference type="PANTHER" id="PTHR30469:SF15">
    <property type="entry name" value="HLYD FAMILY OF SECRETION PROTEINS"/>
    <property type="match status" value="1"/>
</dbReference>
<reference evidence="8" key="1">
    <citation type="submission" date="2020-10" db="EMBL/GenBank/DDBJ databases">
        <authorList>
            <person name="Castelo-Branco R."/>
            <person name="Eusebio N."/>
            <person name="Adriana R."/>
            <person name="Vieira A."/>
            <person name="Brugerolle De Fraissinette N."/>
            <person name="Rezende De Castro R."/>
            <person name="Schneider M.P."/>
            <person name="Vasconcelos V."/>
            <person name="Leao P.N."/>
        </authorList>
    </citation>
    <scope>NUCLEOTIDE SEQUENCE</scope>
    <source>
        <strain evidence="8">LEGE 07157</strain>
    </source>
</reference>
<dbReference type="Pfam" id="PF25954">
    <property type="entry name" value="Beta-barrel_RND_2"/>
    <property type="match status" value="1"/>
</dbReference>
<sequence length="424" mass="46156">MQQHQQGRIRIAILTWFFVLLAIPGLAGCQPKAKTQLRGEKPGERAVNVEGAIARTERLREPVSYTGTTQPFKEVSLRSRAEGRLLQLNANTGDRVQAGQILAQLDDTLLQTALSEAQAELAARESEVARARNQVRNAQVRVEQAQVERQQAQVDAQRFIGLAKAGAIPQQQADVARTEAAVATKTLRAAQEQVRIEQEAVTTAQERVKAQRSAAAQVRERRSYALLASPITGVVLQRTTEPGNLVQPGGEVLKLGDFSQVKVNIPVSEKVLSEIAVGQPATVRLDAFPDEVLQGRISRISPAADATTRQVPVEVIIANPDGKIGSGLLARVEFGRQQPQRVVIPESALQGEEKNTLFVLKSQGESATVEARTVQLGDRVKDRVEVRSGLSPGERFVVRSSRPLETGESVRVSILSESEKPKNQ</sequence>
<comment type="subcellular location">
    <subcellularLocation>
        <location evidence="1">Cell envelope</location>
    </subcellularLocation>
</comment>
<comment type="caution">
    <text evidence="8">The sequence shown here is derived from an EMBL/GenBank/DDBJ whole genome shotgun (WGS) entry which is preliminary data.</text>
</comment>
<evidence type="ECO:0000259" key="7">
    <source>
        <dbReference type="Pfam" id="PF25967"/>
    </source>
</evidence>
<keyword evidence="3" id="KW-0813">Transport</keyword>
<feature type="domain" description="Multidrug resistance protein MdtA-like barrel-sandwich hybrid" evidence="5">
    <location>
        <begin position="74"/>
        <end position="249"/>
    </location>
</feature>
<dbReference type="PANTHER" id="PTHR30469">
    <property type="entry name" value="MULTIDRUG RESISTANCE PROTEIN MDTA"/>
    <property type="match status" value="1"/>
</dbReference>
<feature type="domain" description="Multidrug resistance protein MdtA-like C-terminal permuted SH3" evidence="7">
    <location>
        <begin position="342"/>
        <end position="398"/>
    </location>
</feature>
<dbReference type="Gene3D" id="2.40.50.100">
    <property type="match status" value="1"/>
</dbReference>
<dbReference type="Pfam" id="PF25967">
    <property type="entry name" value="RND-MFP_C"/>
    <property type="match status" value="1"/>
</dbReference>
<dbReference type="InterPro" id="IPR058627">
    <property type="entry name" value="MdtA-like_C"/>
</dbReference>
<gene>
    <name evidence="8" type="ORF">IQ249_07690</name>
</gene>
<dbReference type="EMBL" id="JADEWZ010000009">
    <property type="protein sequence ID" value="MBE9115771.1"/>
    <property type="molecule type" value="Genomic_DNA"/>
</dbReference>
<evidence type="ECO:0000313" key="8">
    <source>
        <dbReference type="EMBL" id="MBE9115771.1"/>
    </source>
</evidence>
<evidence type="ECO:0000313" key="9">
    <source>
        <dbReference type="Proteomes" id="UP000654482"/>
    </source>
</evidence>
<dbReference type="Gene3D" id="2.40.420.20">
    <property type="match status" value="1"/>
</dbReference>
<accession>A0A8J7DVE8</accession>
<dbReference type="RefSeq" id="WP_194028865.1">
    <property type="nucleotide sequence ID" value="NZ_JADEWZ010000009.1"/>
</dbReference>
<evidence type="ECO:0000259" key="6">
    <source>
        <dbReference type="Pfam" id="PF25954"/>
    </source>
</evidence>
<comment type="similarity">
    <text evidence="2">Belongs to the membrane fusion protein (MFP) (TC 8.A.1) family.</text>
</comment>
<evidence type="ECO:0000256" key="4">
    <source>
        <dbReference type="SAM" id="Coils"/>
    </source>
</evidence>
<feature type="domain" description="CusB-like beta-barrel" evidence="6">
    <location>
        <begin position="263"/>
        <end position="337"/>
    </location>
</feature>
<evidence type="ECO:0000256" key="1">
    <source>
        <dbReference type="ARBA" id="ARBA00004196"/>
    </source>
</evidence>
<dbReference type="GO" id="GO:1990281">
    <property type="term" value="C:efflux pump complex"/>
    <property type="evidence" value="ECO:0007669"/>
    <property type="project" value="TreeGrafter"/>
</dbReference>
<organism evidence="8 9">
    <name type="scientific">Lusitaniella coriacea LEGE 07157</name>
    <dbReference type="NCBI Taxonomy" id="945747"/>
    <lineage>
        <taxon>Bacteria</taxon>
        <taxon>Bacillati</taxon>
        <taxon>Cyanobacteriota</taxon>
        <taxon>Cyanophyceae</taxon>
        <taxon>Spirulinales</taxon>
        <taxon>Lusitaniellaceae</taxon>
        <taxon>Lusitaniella</taxon>
    </lineage>
</organism>
<dbReference type="Gene3D" id="2.40.30.170">
    <property type="match status" value="1"/>
</dbReference>
<proteinExistence type="inferred from homology"/>
<dbReference type="NCBIfam" id="TIGR01730">
    <property type="entry name" value="RND_mfp"/>
    <property type="match status" value="1"/>
</dbReference>
<dbReference type="FunFam" id="2.40.30.170:FF:000010">
    <property type="entry name" value="Efflux RND transporter periplasmic adaptor subunit"/>
    <property type="match status" value="1"/>
</dbReference>
<dbReference type="Pfam" id="PF25917">
    <property type="entry name" value="BSH_RND"/>
    <property type="match status" value="1"/>
</dbReference>
<evidence type="ECO:0000256" key="2">
    <source>
        <dbReference type="ARBA" id="ARBA00009477"/>
    </source>
</evidence>
<dbReference type="InterPro" id="IPR058792">
    <property type="entry name" value="Beta-barrel_RND_2"/>
</dbReference>
<dbReference type="InterPro" id="IPR058625">
    <property type="entry name" value="MdtA-like_BSH"/>
</dbReference>
<protein>
    <submittedName>
        <fullName evidence="8">Efflux RND transporter periplasmic adaptor subunit</fullName>
    </submittedName>
</protein>
<dbReference type="Proteomes" id="UP000654482">
    <property type="component" value="Unassembled WGS sequence"/>
</dbReference>
<dbReference type="GO" id="GO:0015562">
    <property type="term" value="F:efflux transmembrane transporter activity"/>
    <property type="evidence" value="ECO:0007669"/>
    <property type="project" value="TreeGrafter"/>
</dbReference>
<keyword evidence="4" id="KW-0175">Coiled coil</keyword>
<evidence type="ECO:0000256" key="3">
    <source>
        <dbReference type="ARBA" id="ARBA00022448"/>
    </source>
</evidence>
<dbReference type="AlphaFoldDB" id="A0A8J7DVE8"/>
<feature type="coiled-coil region" evidence="4">
    <location>
        <begin position="114"/>
        <end position="207"/>
    </location>
</feature>
<name>A0A8J7DVE8_9CYAN</name>